<organism evidence="2 3">
    <name type="scientific">Elysia crispata</name>
    <name type="common">lettuce slug</name>
    <dbReference type="NCBI Taxonomy" id="231223"/>
    <lineage>
        <taxon>Eukaryota</taxon>
        <taxon>Metazoa</taxon>
        <taxon>Spiralia</taxon>
        <taxon>Lophotrochozoa</taxon>
        <taxon>Mollusca</taxon>
        <taxon>Gastropoda</taxon>
        <taxon>Heterobranchia</taxon>
        <taxon>Euthyneura</taxon>
        <taxon>Panpulmonata</taxon>
        <taxon>Sacoglossa</taxon>
        <taxon>Placobranchoidea</taxon>
        <taxon>Plakobranchidae</taxon>
        <taxon>Elysia</taxon>
    </lineage>
</organism>
<evidence type="ECO:0000313" key="3">
    <source>
        <dbReference type="Proteomes" id="UP001283361"/>
    </source>
</evidence>
<proteinExistence type="predicted"/>
<dbReference type="AlphaFoldDB" id="A0AAE0ZHJ6"/>
<dbReference type="EMBL" id="JAWDGP010003917">
    <property type="protein sequence ID" value="KAK3769475.1"/>
    <property type="molecule type" value="Genomic_DNA"/>
</dbReference>
<sequence length="132" mass="14394">MPAKISKESSLTDPGRAAPEYKPTRCYHHPGLAINPVTYCPAGLDHWRPSAPIVCENGQSCFNFPHPHQSSPQECPTSSFGGQARSSSRANAPNDLVHPVTHFFLAISRLARDCCRNHHTGAMAHPRPNCVS</sequence>
<keyword evidence="3" id="KW-1185">Reference proteome</keyword>
<protein>
    <submittedName>
        <fullName evidence="2">Uncharacterized protein</fullName>
    </submittedName>
</protein>
<comment type="caution">
    <text evidence="2">The sequence shown here is derived from an EMBL/GenBank/DDBJ whole genome shotgun (WGS) entry which is preliminary data.</text>
</comment>
<reference evidence="2" key="1">
    <citation type="journal article" date="2023" name="G3 (Bethesda)">
        <title>A reference genome for the long-term kleptoplast-retaining sea slug Elysia crispata morphotype clarki.</title>
        <authorList>
            <person name="Eastman K.E."/>
            <person name="Pendleton A.L."/>
            <person name="Shaikh M.A."/>
            <person name="Suttiyut T."/>
            <person name="Ogas R."/>
            <person name="Tomko P."/>
            <person name="Gavelis G."/>
            <person name="Widhalm J.R."/>
            <person name="Wisecaver J.H."/>
        </authorList>
    </citation>
    <scope>NUCLEOTIDE SEQUENCE</scope>
    <source>
        <strain evidence="2">ECLA1</strain>
    </source>
</reference>
<feature type="compositionally biased region" description="Polar residues" evidence="1">
    <location>
        <begin position="67"/>
        <end position="91"/>
    </location>
</feature>
<accession>A0AAE0ZHJ6</accession>
<name>A0AAE0ZHJ6_9GAST</name>
<feature type="region of interest" description="Disordered" evidence="1">
    <location>
        <begin position="67"/>
        <end position="93"/>
    </location>
</feature>
<gene>
    <name evidence="2" type="ORF">RRG08_027045</name>
</gene>
<evidence type="ECO:0000313" key="2">
    <source>
        <dbReference type="EMBL" id="KAK3769475.1"/>
    </source>
</evidence>
<dbReference type="Proteomes" id="UP001283361">
    <property type="component" value="Unassembled WGS sequence"/>
</dbReference>
<evidence type="ECO:0000256" key="1">
    <source>
        <dbReference type="SAM" id="MobiDB-lite"/>
    </source>
</evidence>